<keyword evidence="2" id="KW-1133">Transmembrane helix</keyword>
<organism evidence="3 4">
    <name type="scientific">Dentiscutata erythropus</name>
    <dbReference type="NCBI Taxonomy" id="1348616"/>
    <lineage>
        <taxon>Eukaryota</taxon>
        <taxon>Fungi</taxon>
        <taxon>Fungi incertae sedis</taxon>
        <taxon>Mucoromycota</taxon>
        <taxon>Glomeromycotina</taxon>
        <taxon>Glomeromycetes</taxon>
        <taxon>Diversisporales</taxon>
        <taxon>Gigasporaceae</taxon>
        <taxon>Dentiscutata</taxon>
    </lineage>
</organism>
<evidence type="ECO:0000313" key="4">
    <source>
        <dbReference type="Proteomes" id="UP000789405"/>
    </source>
</evidence>
<keyword evidence="2" id="KW-0812">Transmembrane</keyword>
<dbReference type="AlphaFoldDB" id="A0A9N9KDP5"/>
<feature type="compositionally biased region" description="Polar residues" evidence="1">
    <location>
        <begin position="55"/>
        <end position="66"/>
    </location>
</feature>
<keyword evidence="2" id="KW-0472">Membrane</keyword>
<accession>A0A9N9KDP5</accession>
<feature type="compositionally biased region" description="Low complexity" evidence="1">
    <location>
        <begin position="68"/>
        <end position="81"/>
    </location>
</feature>
<proteinExistence type="predicted"/>
<evidence type="ECO:0000256" key="1">
    <source>
        <dbReference type="SAM" id="MobiDB-lite"/>
    </source>
</evidence>
<feature type="non-terminal residue" evidence="3">
    <location>
        <position position="1"/>
    </location>
</feature>
<feature type="compositionally biased region" description="Polar residues" evidence="1">
    <location>
        <begin position="90"/>
        <end position="108"/>
    </location>
</feature>
<reference evidence="3" key="1">
    <citation type="submission" date="2021-06" db="EMBL/GenBank/DDBJ databases">
        <authorList>
            <person name="Kallberg Y."/>
            <person name="Tangrot J."/>
            <person name="Rosling A."/>
        </authorList>
    </citation>
    <scope>NUCLEOTIDE SEQUENCE</scope>
    <source>
        <strain evidence="3">MA453B</strain>
    </source>
</reference>
<evidence type="ECO:0000256" key="2">
    <source>
        <dbReference type="SAM" id="Phobius"/>
    </source>
</evidence>
<protein>
    <submittedName>
        <fullName evidence="3">1643_t:CDS:1</fullName>
    </submittedName>
</protein>
<comment type="caution">
    <text evidence="3">The sequence shown here is derived from an EMBL/GenBank/DDBJ whole genome shotgun (WGS) entry which is preliminary data.</text>
</comment>
<feature type="region of interest" description="Disordered" evidence="1">
    <location>
        <begin position="55"/>
        <end position="112"/>
    </location>
</feature>
<dbReference type="EMBL" id="CAJVPY010065497">
    <property type="protein sequence ID" value="CAG8824843.1"/>
    <property type="molecule type" value="Genomic_DNA"/>
</dbReference>
<feature type="transmembrane region" description="Helical" evidence="2">
    <location>
        <begin position="6"/>
        <end position="26"/>
    </location>
</feature>
<dbReference type="OrthoDB" id="2426971at2759"/>
<dbReference type="Proteomes" id="UP000789405">
    <property type="component" value="Unassembled WGS sequence"/>
</dbReference>
<evidence type="ECO:0000313" key="3">
    <source>
        <dbReference type="EMBL" id="CAG8824843.1"/>
    </source>
</evidence>
<feature type="non-terminal residue" evidence="3">
    <location>
        <position position="193"/>
    </location>
</feature>
<gene>
    <name evidence="3" type="ORF">DERYTH_LOCUS27784</name>
</gene>
<name>A0A9N9KDP5_9GLOM</name>
<sequence length="193" mass="21337">NTMSAGLIVGLVIAGILVCGIIAFFVRKKLRVLKLNKRKSFLSDDFNDIFNVGSTEQHTASSSGGNARNIDNSVSRSRSNNDLNTERLNSKPSNNIMPSPNNRPIKNNSRGDERIYRTRMNDSRGGEGVHNFNNRSNERLNNRFNVNLPPPPPMAPPMSNIYSKKVPEMAPPYYPAVSVEQPSYGGPPPLETP</sequence>
<keyword evidence="4" id="KW-1185">Reference proteome</keyword>